<accession>A0A5B1BXH8</accession>
<keyword evidence="2" id="KW-0378">Hydrolase</keyword>
<organism evidence="2 3">
    <name type="scientific">Mycobacterium simiae</name>
    <name type="common">Mycobacterium habana</name>
    <dbReference type="NCBI Taxonomy" id="1784"/>
    <lineage>
        <taxon>Bacteria</taxon>
        <taxon>Bacillati</taxon>
        <taxon>Actinomycetota</taxon>
        <taxon>Actinomycetes</taxon>
        <taxon>Mycobacteriales</taxon>
        <taxon>Mycobacteriaceae</taxon>
        <taxon>Mycobacterium</taxon>
        <taxon>Mycobacterium simiae complex</taxon>
    </lineage>
</organism>
<dbReference type="Gene3D" id="3.40.50.1820">
    <property type="entry name" value="alpha/beta hydrolase"/>
    <property type="match status" value="1"/>
</dbReference>
<name>A0A5B1BXH8_MYCSI</name>
<gene>
    <name evidence="2" type="ORF">F0Q45_01830</name>
</gene>
<dbReference type="OrthoDB" id="334507at2"/>
<sequence length="296" mass="32542">MTSPSVRDWRDRGRWLHTAVGKVFLRSGPGQDPTVLLLHGYPSSSFDFRAVIPHLAGQAWLTLDFLGFGLSDKPRPHRYSLLQQADLVQRVVAHAATGPVVVLAHDMGTSVTTELLARDLDGRLPFDLHRAVLSNGSVILERASLRPIQQVLRSPLGPIAARMITRGGFTRGFGKLFSSQHPLSPDEADAQWELLSYNHGHRIPHLLISYLQERVKYAQRWHGAVRDWPKPLGFVWGLDDPVATTNVLDGLRELRPQAAVVELPGLGHYPQLEDPAAYAAAALSLLVGDRGLPGSA</sequence>
<dbReference type="EMBL" id="VTZN01000005">
    <property type="protein sequence ID" value="KAA1251874.1"/>
    <property type="molecule type" value="Genomic_DNA"/>
</dbReference>
<dbReference type="PANTHER" id="PTHR43798:SF33">
    <property type="entry name" value="HYDROLASE, PUTATIVE (AFU_ORTHOLOGUE AFUA_2G14860)-RELATED"/>
    <property type="match status" value="1"/>
</dbReference>
<feature type="domain" description="AB hydrolase-1" evidence="1">
    <location>
        <begin position="33"/>
        <end position="275"/>
    </location>
</feature>
<comment type="caution">
    <text evidence="2">The sequence shown here is derived from an EMBL/GenBank/DDBJ whole genome shotgun (WGS) entry which is preliminary data.</text>
</comment>
<dbReference type="PANTHER" id="PTHR43798">
    <property type="entry name" value="MONOACYLGLYCEROL LIPASE"/>
    <property type="match status" value="1"/>
</dbReference>
<dbReference type="Proteomes" id="UP000324701">
    <property type="component" value="Unassembled WGS sequence"/>
</dbReference>
<evidence type="ECO:0000313" key="2">
    <source>
        <dbReference type="EMBL" id="KAA1251874.1"/>
    </source>
</evidence>
<reference evidence="2 3" key="1">
    <citation type="submission" date="2019-09" db="EMBL/GenBank/DDBJ databases">
        <title>Report of infection by Mycobacterium simiae a patient suffering from pulmonary tuberculosis.</title>
        <authorList>
            <person name="Mohanty P.S."/>
            <person name="Bansal A.K."/>
            <person name="Singh H."/>
            <person name="Sharma S."/>
            <person name="Patil S.A."/>
            <person name="Upadhaya P."/>
            <person name="Singh P.K."/>
            <person name="Kumar D."/>
            <person name="Kumar S."/>
            <person name="Singh R.K."/>
            <person name="Chaudhary B."/>
        </authorList>
    </citation>
    <scope>NUCLEOTIDE SEQUENCE [LARGE SCALE GENOMIC DNA]</scope>
    <source>
        <strain evidence="2 3">JAL-560-SIM</strain>
    </source>
</reference>
<evidence type="ECO:0000313" key="3">
    <source>
        <dbReference type="Proteomes" id="UP000324701"/>
    </source>
</evidence>
<proteinExistence type="predicted"/>
<evidence type="ECO:0000259" key="1">
    <source>
        <dbReference type="Pfam" id="PF00561"/>
    </source>
</evidence>
<dbReference type="AlphaFoldDB" id="A0A5B1BXH8"/>
<dbReference type="InterPro" id="IPR029058">
    <property type="entry name" value="AB_hydrolase_fold"/>
</dbReference>
<keyword evidence="3" id="KW-1185">Reference proteome</keyword>
<dbReference type="GO" id="GO:0016020">
    <property type="term" value="C:membrane"/>
    <property type="evidence" value="ECO:0007669"/>
    <property type="project" value="TreeGrafter"/>
</dbReference>
<dbReference type="GO" id="GO:0047372">
    <property type="term" value="F:monoacylglycerol lipase activity"/>
    <property type="evidence" value="ECO:0007669"/>
    <property type="project" value="TreeGrafter"/>
</dbReference>
<dbReference type="SUPFAM" id="SSF53474">
    <property type="entry name" value="alpha/beta-Hydrolases"/>
    <property type="match status" value="1"/>
</dbReference>
<protein>
    <submittedName>
        <fullName evidence="2">Alpha/beta hydrolase</fullName>
    </submittedName>
</protein>
<dbReference type="RefSeq" id="WP_149652280.1">
    <property type="nucleotide sequence ID" value="NZ_VTZN01000005.1"/>
</dbReference>
<dbReference type="Pfam" id="PF00561">
    <property type="entry name" value="Abhydrolase_1"/>
    <property type="match status" value="1"/>
</dbReference>
<dbReference type="InterPro" id="IPR050266">
    <property type="entry name" value="AB_hydrolase_sf"/>
</dbReference>
<dbReference type="InterPro" id="IPR000073">
    <property type="entry name" value="AB_hydrolase_1"/>
</dbReference>
<dbReference type="GO" id="GO:0046464">
    <property type="term" value="P:acylglycerol catabolic process"/>
    <property type="evidence" value="ECO:0007669"/>
    <property type="project" value="TreeGrafter"/>
</dbReference>